<gene>
    <name evidence="1" type="ORF">HEQ75_00795</name>
</gene>
<dbReference type="Proteomes" id="UP000787635">
    <property type="component" value="Unassembled WGS sequence"/>
</dbReference>
<sequence length="158" mass="16141">MPEPTVAAGLGDPARAAVFETASGFANPGRLAGRPAEAAALAAQLEWMSAELTQRPEWRSATPMLDPALRQARAELRAALGIAPDAPPAAVAAALRQAAPALRAGQAEAAAAALDPVAAGDGRRVLARLANLPPLPRAAFATGLALDELSRETRTDLE</sequence>
<keyword evidence="2" id="KW-1185">Reference proteome</keyword>
<name>A0ABX1DWY2_9PROT</name>
<organism evidence="1 2">
    <name type="scientific">Falsiroseomonas selenitidurans</name>
    <dbReference type="NCBI Taxonomy" id="2716335"/>
    <lineage>
        <taxon>Bacteria</taxon>
        <taxon>Pseudomonadati</taxon>
        <taxon>Pseudomonadota</taxon>
        <taxon>Alphaproteobacteria</taxon>
        <taxon>Acetobacterales</taxon>
        <taxon>Roseomonadaceae</taxon>
        <taxon>Falsiroseomonas</taxon>
    </lineage>
</organism>
<comment type="caution">
    <text evidence="1">The sequence shown here is derived from an EMBL/GenBank/DDBJ whole genome shotgun (WGS) entry which is preliminary data.</text>
</comment>
<evidence type="ECO:0000313" key="1">
    <source>
        <dbReference type="EMBL" id="NKC29381.1"/>
    </source>
</evidence>
<protein>
    <submittedName>
        <fullName evidence="1">Uncharacterized protein</fullName>
    </submittedName>
</protein>
<reference evidence="1 2" key="1">
    <citation type="submission" date="2020-03" db="EMBL/GenBank/DDBJ databases">
        <title>Roseomonas selenitidurans sp. nov. isolated from urban soil.</title>
        <authorList>
            <person name="Liu H."/>
        </authorList>
    </citation>
    <scope>NUCLEOTIDE SEQUENCE [LARGE SCALE GENOMIC DNA]</scope>
    <source>
        <strain evidence="1 2">BU-1</strain>
    </source>
</reference>
<dbReference type="RefSeq" id="WP_168027003.1">
    <property type="nucleotide sequence ID" value="NZ_JAAVNE010000001.1"/>
</dbReference>
<proteinExistence type="predicted"/>
<evidence type="ECO:0000313" key="2">
    <source>
        <dbReference type="Proteomes" id="UP000787635"/>
    </source>
</evidence>
<dbReference type="EMBL" id="JAAVNE010000001">
    <property type="protein sequence ID" value="NKC29381.1"/>
    <property type="molecule type" value="Genomic_DNA"/>
</dbReference>
<accession>A0ABX1DWY2</accession>